<dbReference type="RefSeq" id="WP_257591946.1">
    <property type="nucleotide sequence ID" value="NZ_JANKAQ010000008.1"/>
</dbReference>
<evidence type="ECO:0000313" key="2">
    <source>
        <dbReference type="Proteomes" id="UP000295711"/>
    </source>
</evidence>
<dbReference type="Proteomes" id="UP000295711">
    <property type="component" value="Unassembled WGS sequence"/>
</dbReference>
<organism evidence="1 2">
    <name type="scientific">Frisingicoccus caecimuris</name>
    <dbReference type="NCBI Taxonomy" id="1796636"/>
    <lineage>
        <taxon>Bacteria</taxon>
        <taxon>Bacillati</taxon>
        <taxon>Bacillota</taxon>
        <taxon>Clostridia</taxon>
        <taxon>Lachnospirales</taxon>
        <taxon>Lachnospiraceae</taxon>
        <taxon>Frisingicoccus</taxon>
    </lineage>
</organism>
<sequence>MEMAERDMDFRMERPGLVEVGQHVTMTESVLKTLSGTMYYYTINDAVAMSNNTPKRLHHLEGTVKSVVEEESVFTVTVTINGEPAGER</sequence>
<keyword evidence="2" id="KW-1185">Reference proteome</keyword>
<comment type="caution">
    <text evidence="1">The sequence shown here is derived from an EMBL/GenBank/DDBJ whole genome shotgun (WGS) entry which is preliminary data.</text>
</comment>
<evidence type="ECO:0000313" key="1">
    <source>
        <dbReference type="EMBL" id="TCO84674.1"/>
    </source>
</evidence>
<gene>
    <name evidence="1" type="ORF">EV212_106101</name>
</gene>
<reference evidence="1 2" key="1">
    <citation type="submission" date="2019-03" db="EMBL/GenBank/DDBJ databases">
        <title>Genomic Encyclopedia of Type Strains, Phase IV (KMG-IV): sequencing the most valuable type-strain genomes for metagenomic binning, comparative biology and taxonomic classification.</title>
        <authorList>
            <person name="Goeker M."/>
        </authorList>
    </citation>
    <scope>NUCLEOTIDE SEQUENCE [LARGE SCALE GENOMIC DNA]</scope>
    <source>
        <strain evidence="1 2">DSM 28559</strain>
    </source>
</reference>
<dbReference type="EMBL" id="SLXA01000006">
    <property type="protein sequence ID" value="TCO84674.1"/>
    <property type="molecule type" value="Genomic_DNA"/>
</dbReference>
<proteinExistence type="predicted"/>
<dbReference type="AlphaFoldDB" id="A0A4R2LM87"/>
<accession>A0A4R2LM87</accession>
<name>A0A4R2LM87_9FIRM</name>
<protein>
    <submittedName>
        <fullName evidence="1">Uncharacterized protein</fullName>
    </submittedName>
</protein>